<evidence type="ECO:0000313" key="5">
    <source>
        <dbReference type="Proteomes" id="UP000265419"/>
    </source>
</evidence>
<dbReference type="Pfam" id="PF00498">
    <property type="entry name" value="FHA"/>
    <property type="match status" value="1"/>
</dbReference>
<evidence type="ECO:0000256" key="1">
    <source>
        <dbReference type="ARBA" id="ARBA00022553"/>
    </source>
</evidence>
<dbReference type="SUPFAM" id="SSF49879">
    <property type="entry name" value="SMAD/FHA domain"/>
    <property type="match status" value="1"/>
</dbReference>
<feature type="region of interest" description="Disordered" evidence="2">
    <location>
        <begin position="34"/>
        <end position="60"/>
    </location>
</feature>
<sequence>MRCNFCGAELKPHSRFCLNCGQLVDPAVLAAAQPGTPQAPAASPAAAAASTLPPEPQAGADYPAPLHGYSVLLTFADGSAVIVDDDAVLGRKPQETADAEGLIGVPLVDPLKSSSRVHLRLFLTPQGVNVVDAGSGNGTSVEHAGARYDAKPHEPFWIEPGDRLWLGEVPIDVSLA</sequence>
<dbReference type="InterPro" id="IPR008984">
    <property type="entry name" value="SMAD_FHA_dom_sf"/>
</dbReference>
<evidence type="ECO:0000313" key="4">
    <source>
        <dbReference type="EMBL" id="RII42776.1"/>
    </source>
</evidence>
<comment type="caution">
    <text evidence="4">The sequence shown here is derived from an EMBL/GenBank/DDBJ whole genome shotgun (WGS) entry which is preliminary data.</text>
</comment>
<dbReference type="AlphaFoldDB" id="A0A399JJY5"/>
<keyword evidence="5" id="KW-1185">Reference proteome</keyword>
<accession>A0A399JJY5</accession>
<dbReference type="Proteomes" id="UP000265419">
    <property type="component" value="Unassembled WGS sequence"/>
</dbReference>
<proteinExistence type="predicted"/>
<dbReference type="Gene3D" id="2.60.200.20">
    <property type="match status" value="1"/>
</dbReference>
<dbReference type="CDD" id="cd00060">
    <property type="entry name" value="FHA"/>
    <property type="match status" value="1"/>
</dbReference>
<gene>
    <name evidence="4" type="ORF">DWB68_05410</name>
</gene>
<name>A0A399JJY5_9MICC</name>
<reference evidence="4 5" key="1">
    <citation type="submission" date="2018-07" db="EMBL/GenBank/DDBJ databases">
        <title>Arthrobacter sp. nov., isolated from raw cow's milk with high bacterial count.</title>
        <authorList>
            <person name="Hahne J."/>
            <person name="Isele D."/>
            <person name="Lipski A."/>
        </authorList>
    </citation>
    <scope>NUCLEOTIDE SEQUENCE [LARGE SCALE GENOMIC DNA]</scope>
    <source>
        <strain evidence="4 5">JZ R-35</strain>
    </source>
</reference>
<feature type="compositionally biased region" description="Low complexity" evidence="2">
    <location>
        <begin position="34"/>
        <end position="52"/>
    </location>
</feature>
<organism evidence="4 5">
    <name type="scientific">Galactobacter valiniphilus</name>
    <dbReference type="NCBI Taxonomy" id="2676122"/>
    <lineage>
        <taxon>Bacteria</taxon>
        <taxon>Bacillati</taxon>
        <taxon>Actinomycetota</taxon>
        <taxon>Actinomycetes</taxon>
        <taxon>Micrococcales</taxon>
        <taxon>Micrococcaceae</taxon>
        <taxon>Galactobacter</taxon>
    </lineage>
</organism>
<dbReference type="InterPro" id="IPR000253">
    <property type="entry name" value="FHA_dom"/>
</dbReference>
<keyword evidence="1" id="KW-0597">Phosphoprotein</keyword>
<feature type="domain" description="FHA" evidence="3">
    <location>
        <begin position="87"/>
        <end position="146"/>
    </location>
</feature>
<dbReference type="InterPro" id="IPR026870">
    <property type="entry name" value="Zinc_ribbon_dom"/>
</dbReference>
<evidence type="ECO:0000256" key="2">
    <source>
        <dbReference type="SAM" id="MobiDB-lite"/>
    </source>
</evidence>
<evidence type="ECO:0000259" key="3">
    <source>
        <dbReference type="PROSITE" id="PS50006"/>
    </source>
</evidence>
<protein>
    <submittedName>
        <fullName evidence="4">FHA domain-containing protein</fullName>
    </submittedName>
</protein>
<dbReference type="PROSITE" id="PS50006">
    <property type="entry name" value="FHA_DOMAIN"/>
    <property type="match status" value="1"/>
</dbReference>
<dbReference type="Pfam" id="PF13240">
    <property type="entry name" value="Zn_Ribbon_1"/>
    <property type="match status" value="1"/>
</dbReference>
<dbReference type="EMBL" id="QQXK01000008">
    <property type="protein sequence ID" value="RII42776.1"/>
    <property type="molecule type" value="Genomic_DNA"/>
</dbReference>